<protein>
    <submittedName>
        <fullName evidence="1">Uncharacterized protein</fullName>
    </submittedName>
</protein>
<reference evidence="1" key="2">
    <citation type="journal article" date="2015" name="Data Brief">
        <title>Shoot transcriptome of the giant reed, Arundo donax.</title>
        <authorList>
            <person name="Barrero R.A."/>
            <person name="Guerrero F.D."/>
            <person name="Moolhuijzen P."/>
            <person name="Goolsby J.A."/>
            <person name="Tidwell J."/>
            <person name="Bellgard S.E."/>
            <person name="Bellgard M.I."/>
        </authorList>
    </citation>
    <scope>NUCLEOTIDE SEQUENCE</scope>
    <source>
        <tissue evidence="1">Shoot tissue taken approximately 20 cm above the soil surface</tissue>
    </source>
</reference>
<accession>A0A0A9G1F1</accession>
<dbReference type="AlphaFoldDB" id="A0A0A9G1F1"/>
<organism evidence="1">
    <name type="scientific">Arundo donax</name>
    <name type="common">Giant reed</name>
    <name type="synonym">Donax arundinaceus</name>
    <dbReference type="NCBI Taxonomy" id="35708"/>
    <lineage>
        <taxon>Eukaryota</taxon>
        <taxon>Viridiplantae</taxon>
        <taxon>Streptophyta</taxon>
        <taxon>Embryophyta</taxon>
        <taxon>Tracheophyta</taxon>
        <taxon>Spermatophyta</taxon>
        <taxon>Magnoliopsida</taxon>
        <taxon>Liliopsida</taxon>
        <taxon>Poales</taxon>
        <taxon>Poaceae</taxon>
        <taxon>PACMAD clade</taxon>
        <taxon>Arundinoideae</taxon>
        <taxon>Arundineae</taxon>
        <taxon>Arundo</taxon>
    </lineage>
</organism>
<proteinExistence type="predicted"/>
<reference evidence="1" key="1">
    <citation type="submission" date="2014-09" db="EMBL/GenBank/DDBJ databases">
        <authorList>
            <person name="Magalhaes I.L.F."/>
            <person name="Oliveira U."/>
            <person name="Santos F.R."/>
            <person name="Vidigal T.H.D.A."/>
            <person name="Brescovit A.D."/>
            <person name="Santos A.J."/>
        </authorList>
    </citation>
    <scope>NUCLEOTIDE SEQUENCE</scope>
    <source>
        <tissue evidence="1">Shoot tissue taken approximately 20 cm above the soil surface</tissue>
    </source>
</reference>
<evidence type="ECO:0000313" key="1">
    <source>
        <dbReference type="EMBL" id="JAE17299.1"/>
    </source>
</evidence>
<sequence>MFNDVKSILQVYNTTQCYSRGVYFHNASSPGRSGSSCHSMLRRTGCVCTTLPVTKCEGLSDAFYFSTFVSLNSSCLQKKKALSSFEISSVIDGTKHDASILFYFRCVPKVEN</sequence>
<name>A0A0A9G1F1_ARUDO</name>
<dbReference type="EMBL" id="GBRH01180597">
    <property type="protein sequence ID" value="JAE17299.1"/>
    <property type="molecule type" value="Transcribed_RNA"/>
</dbReference>